<evidence type="ECO:0000259" key="4">
    <source>
        <dbReference type="Pfam" id="PF17802"/>
    </source>
</evidence>
<organism evidence="6 7">
    <name type="scientific">Arthrobacter woluwensis</name>
    <dbReference type="NCBI Taxonomy" id="156980"/>
    <lineage>
        <taxon>Bacteria</taxon>
        <taxon>Bacillati</taxon>
        <taxon>Actinomycetota</taxon>
        <taxon>Actinomycetes</taxon>
        <taxon>Micrococcales</taxon>
        <taxon>Micrococcaceae</taxon>
        <taxon>Arthrobacter</taxon>
    </lineage>
</organism>
<dbReference type="NCBIfam" id="TIGR04226">
    <property type="entry name" value="RrgB_K2N_iso_D2"/>
    <property type="match status" value="1"/>
</dbReference>
<dbReference type="AlphaFoldDB" id="A0A1H4VT44"/>
<gene>
    <name evidence="6" type="ORF">SAMN04489745_3312</name>
</gene>
<dbReference type="Gene3D" id="2.60.40.10">
    <property type="entry name" value="Immunoglobulins"/>
    <property type="match status" value="2"/>
</dbReference>
<protein>
    <submittedName>
        <fullName evidence="6">Fimbrial isopeptide formation D2 domain-containing protein</fullName>
    </submittedName>
</protein>
<dbReference type="InterPro" id="IPR046473">
    <property type="entry name" value="Sgo0707-like_N2"/>
</dbReference>
<dbReference type="Pfam" id="PF17802">
    <property type="entry name" value="SpaA"/>
    <property type="match status" value="1"/>
</dbReference>
<sequence length="494" mass="51236">MIFHHRRHTIPASPANDAGDLRKENNTMGHSTFGLGRRFAALAGAVALALVGGAAAAQADTPAPSAGNINESTPTSLTIHKYDGTPGAAGDGTQKTDTSQLGNALAGVTFKITPVTSKNGQALDLHTQAGWDLLQGVKASDVTAANGYAFGTPVSVTTGADGSVTQSLPQAVYLVTETDPGTNNVISPAQPFLVTLPLPQSNGNWLYDVHVYPKNKINTTTPTKEVADPVAPVLGSQVTWTINAPVPALAAGDTYKSFVITDQLDSRLSYTSATVDGFTSGTDYTVTESNGLVTITFTPAGVAKLSSGQTVVAKVTTKVTSLGDNGVITNTATVNTNGSKVDTNKPSTNWGPLQILKYAQQDESKTLSGAHFEIYTAKDAAQPVGTLVTDANGKASISLWVGNNDVTSKTYWVKETQAPAGYTLPQDPWTQVTVKANGDTAPVVLKIANTQQPAVTLPFTGAEGQLLLTVTGIALVLVAVGAALVISRRRAAQR</sequence>
<dbReference type="Pfam" id="PF20623">
    <property type="entry name" value="Sgo0707_N2"/>
    <property type="match status" value="1"/>
</dbReference>
<feature type="domain" description="SpaA-like prealbumin fold" evidence="4">
    <location>
        <begin position="354"/>
        <end position="443"/>
    </location>
</feature>
<evidence type="ECO:0000313" key="7">
    <source>
        <dbReference type="Proteomes" id="UP000182652"/>
    </source>
</evidence>
<dbReference type="InterPro" id="IPR026466">
    <property type="entry name" value="Fim_isopep_form_D2_dom"/>
</dbReference>
<name>A0A1H4VT44_9MICC</name>
<evidence type="ECO:0000256" key="2">
    <source>
        <dbReference type="SAM" id="Phobius"/>
    </source>
</evidence>
<dbReference type="Pfam" id="PF16555">
    <property type="entry name" value="GramPos_pilinD1"/>
    <property type="match status" value="1"/>
</dbReference>
<evidence type="ECO:0000259" key="3">
    <source>
        <dbReference type="Pfam" id="PF16555"/>
    </source>
</evidence>
<feature type="region of interest" description="Disordered" evidence="1">
    <location>
        <begin position="1"/>
        <end position="24"/>
    </location>
</feature>
<feature type="domain" description="Sgo0707-like N2" evidence="5">
    <location>
        <begin position="221"/>
        <end position="348"/>
    </location>
</feature>
<reference evidence="6 7" key="1">
    <citation type="submission" date="2016-10" db="EMBL/GenBank/DDBJ databases">
        <authorList>
            <person name="de Groot N.N."/>
        </authorList>
    </citation>
    <scope>NUCLEOTIDE SEQUENCE [LARGE SCALE GENOMIC DNA]</scope>
    <source>
        <strain evidence="6 7">DSM 10495</strain>
    </source>
</reference>
<keyword evidence="7" id="KW-1185">Reference proteome</keyword>
<feature type="transmembrane region" description="Helical" evidence="2">
    <location>
        <begin position="466"/>
        <end position="486"/>
    </location>
</feature>
<feature type="domain" description="Gram-positive pilin subunit D1 N-terminal" evidence="3">
    <location>
        <begin position="74"/>
        <end position="215"/>
    </location>
</feature>
<keyword evidence="2" id="KW-1133">Transmembrane helix</keyword>
<dbReference type="EMBL" id="FNSN01000004">
    <property type="protein sequence ID" value="SEC84282.1"/>
    <property type="molecule type" value="Genomic_DNA"/>
</dbReference>
<dbReference type="Gene3D" id="2.60.40.740">
    <property type="match status" value="1"/>
</dbReference>
<accession>A0A1H4VT44</accession>
<proteinExistence type="predicted"/>
<evidence type="ECO:0000313" key="6">
    <source>
        <dbReference type="EMBL" id="SEC84282.1"/>
    </source>
</evidence>
<dbReference type="InterPro" id="IPR032364">
    <property type="entry name" value="GramPos_pilinD1_N"/>
</dbReference>
<keyword evidence="2" id="KW-0812">Transmembrane</keyword>
<evidence type="ECO:0000256" key="1">
    <source>
        <dbReference type="SAM" id="MobiDB-lite"/>
    </source>
</evidence>
<keyword evidence="2" id="KW-0472">Membrane</keyword>
<dbReference type="Proteomes" id="UP000182652">
    <property type="component" value="Unassembled WGS sequence"/>
</dbReference>
<dbReference type="GO" id="GO:0005975">
    <property type="term" value="P:carbohydrate metabolic process"/>
    <property type="evidence" value="ECO:0007669"/>
    <property type="project" value="UniProtKB-ARBA"/>
</dbReference>
<dbReference type="STRING" id="156980.SAMN04489745_3312"/>
<dbReference type="InterPro" id="IPR013783">
    <property type="entry name" value="Ig-like_fold"/>
</dbReference>
<evidence type="ECO:0000259" key="5">
    <source>
        <dbReference type="Pfam" id="PF20623"/>
    </source>
</evidence>
<dbReference type="InterPro" id="IPR041033">
    <property type="entry name" value="SpaA_PFL_dom_1"/>
</dbReference>
<dbReference type="InterPro" id="IPR048052">
    <property type="entry name" value="FM1-like"/>
</dbReference>
<dbReference type="NCBIfam" id="NF033902">
    <property type="entry name" value="iso_D2_wall_anc"/>
    <property type="match status" value="1"/>
</dbReference>